<evidence type="ECO:0000313" key="2">
    <source>
        <dbReference type="EMBL" id="OXV07103.1"/>
    </source>
</evidence>
<gene>
    <name evidence="2" type="ORF">Egran_05132</name>
</gene>
<feature type="compositionally biased region" description="Low complexity" evidence="1">
    <location>
        <begin position="25"/>
        <end position="39"/>
    </location>
</feature>
<reference evidence="2 3" key="1">
    <citation type="journal article" date="2015" name="Environ. Microbiol.">
        <title>Metagenome sequence of Elaphomyces granulatus from sporocarp tissue reveals Ascomycota ectomycorrhizal fingerprints of genome expansion and a Proteobacteria-rich microbiome.</title>
        <authorList>
            <person name="Quandt C.A."/>
            <person name="Kohler A."/>
            <person name="Hesse C.N."/>
            <person name="Sharpton T.J."/>
            <person name="Martin F."/>
            <person name="Spatafora J.W."/>
        </authorList>
    </citation>
    <scope>NUCLEOTIDE SEQUENCE [LARGE SCALE GENOMIC DNA]</scope>
    <source>
        <strain evidence="2 3">OSC145934</strain>
    </source>
</reference>
<accession>A0A232LSG4</accession>
<dbReference type="AlphaFoldDB" id="A0A232LSG4"/>
<sequence length="508" mass="56981">MLSAAMDQHNNEMESMSSTPFLRASSPSPSVSPTPAISSCPSPGRSFSTVSSLSNFSVNSGDGRSCSRRRGYIRPHGVEFADSARNRESVMCLGSIAHLQYYFARTGLLDGKGGQLARPQRKKSQNEIPKLLLTQDTDDTHFGDDLGESPIDELSDLVDEFDDDEEVMLPPTVSTYSIKTHYIPPPPDLEALRKDLLDALEKASQGIHECEVDPGPGKNMKSTSTASPEETPGTEEDGLETPAVKLHAWYEIQGMHILDLVTLAIRAARIYYTSHERPDRLAAIKEEKKIRGELLGVLDVLKRWASRSFVGGLRNDERSAILQWMSGVRTMLDKEQEVEATEAEERASWRWVDGDWTGKERERQREEAFLQTLMAGIDSPLPTWTSPNSGPLPTAMLERLRDGRDLIRLHNQAVKKSKRPFGGIKTFHENVAKPYRCAENLRYWIKAAEIRWEIKLEMDVMGVVYGHSDSAWVQFDAALLVWCQGVREELMRDWYGPNSMLPTASSEV</sequence>
<keyword evidence="3" id="KW-1185">Reference proteome</keyword>
<organism evidence="2 3">
    <name type="scientific">Elaphomyces granulatus</name>
    <dbReference type="NCBI Taxonomy" id="519963"/>
    <lineage>
        <taxon>Eukaryota</taxon>
        <taxon>Fungi</taxon>
        <taxon>Dikarya</taxon>
        <taxon>Ascomycota</taxon>
        <taxon>Pezizomycotina</taxon>
        <taxon>Eurotiomycetes</taxon>
        <taxon>Eurotiomycetidae</taxon>
        <taxon>Eurotiales</taxon>
        <taxon>Elaphomycetaceae</taxon>
        <taxon>Elaphomyces</taxon>
    </lineage>
</organism>
<comment type="caution">
    <text evidence="2">The sequence shown here is derived from an EMBL/GenBank/DDBJ whole genome shotgun (WGS) entry which is preliminary data.</text>
</comment>
<dbReference type="Proteomes" id="UP000243515">
    <property type="component" value="Unassembled WGS sequence"/>
</dbReference>
<dbReference type="EMBL" id="NPHW01005110">
    <property type="protein sequence ID" value="OXV07103.1"/>
    <property type="molecule type" value="Genomic_DNA"/>
</dbReference>
<evidence type="ECO:0000256" key="1">
    <source>
        <dbReference type="SAM" id="MobiDB-lite"/>
    </source>
</evidence>
<dbReference type="OrthoDB" id="2534759at2759"/>
<feature type="region of interest" description="Disordered" evidence="1">
    <location>
        <begin position="207"/>
        <end position="238"/>
    </location>
</feature>
<protein>
    <submittedName>
        <fullName evidence="2">Uncharacterized protein</fullName>
    </submittedName>
</protein>
<name>A0A232LSG4_9EURO</name>
<dbReference type="PANTHER" id="PTHR38702:SF1">
    <property type="entry name" value="CALPONIN-HOMOLOGY (CH) DOMAIN-CONTAINING PROTEIN"/>
    <property type="match status" value="1"/>
</dbReference>
<proteinExistence type="predicted"/>
<feature type="region of interest" description="Disordered" evidence="1">
    <location>
        <begin position="1"/>
        <end position="44"/>
    </location>
</feature>
<evidence type="ECO:0000313" key="3">
    <source>
        <dbReference type="Proteomes" id="UP000243515"/>
    </source>
</evidence>
<dbReference type="PANTHER" id="PTHR38702">
    <property type="entry name" value="CALPONIN-HOMOLOGY (CH) DOMAIN-CONTAINING PROTEIN"/>
    <property type="match status" value="1"/>
</dbReference>